<dbReference type="SUPFAM" id="SSF140959">
    <property type="entry name" value="Indolic compounds 2,3-dioxygenase-like"/>
    <property type="match status" value="1"/>
</dbReference>
<dbReference type="GO" id="GO:0020037">
    <property type="term" value="F:heme binding"/>
    <property type="evidence" value="ECO:0007669"/>
    <property type="project" value="UniProtKB-UniRule"/>
</dbReference>
<name>A0A871RCJ4_DEKBR</name>
<evidence type="ECO:0000313" key="6">
    <source>
        <dbReference type="EMBL" id="QOU21498.1"/>
    </source>
</evidence>
<accession>A0A871RCJ4</accession>
<evidence type="ECO:0000256" key="2">
    <source>
        <dbReference type="ARBA" id="ARBA00022723"/>
    </source>
</evidence>
<dbReference type="GO" id="GO:0033754">
    <property type="term" value="F:indoleamine 2,3-dioxygenase activity"/>
    <property type="evidence" value="ECO:0007669"/>
    <property type="project" value="UniProtKB-EC"/>
</dbReference>
<dbReference type="GO" id="GO:0034354">
    <property type="term" value="P:'de novo' NAD+ biosynthetic process from L-tryptophan"/>
    <property type="evidence" value="ECO:0007669"/>
    <property type="project" value="TreeGrafter"/>
</dbReference>
<dbReference type="GO" id="GO:0046872">
    <property type="term" value="F:metal ion binding"/>
    <property type="evidence" value="ECO:0007669"/>
    <property type="project" value="UniProtKB-UniRule"/>
</dbReference>
<keyword evidence="4 5" id="KW-0349">Heme</keyword>
<dbReference type="OrthoDB" id="540174at2759"/>
<keyword evidence="2 4" id="KW-0479">Metal-binding</keyword>
<dbReference type="Proteomes" id="UP000663131">
    <property type="component" value="Chromosome 8"/>
</dbReference>
<feature type="binding site" description="proximal binding residue" evidence="4">
    <location>
        <position position="358"/>
    </location>
    <ligand>
        <name>heme b</name>
        <dbReference type="ChEBI" id="CHEBI:60344"/>
    </ligand>
    <ligandPart>
        <name>Fe</name>
        <dbReference type="ChEBI" id="CHEBI:18248"/>
    </ligandPart>
</feature>
<dbReference type="GeneID" id="64573147"/>
<reference evidence="6" key="1">
    <citation type="submission" date="2020-10" db="EMBL/GenBank/DDBJ databases">
        <authorList>
            <person name="Palmer J.M."/>
        </authorList>
    </citation>
    <scope>NUCLEOTIDE SEQUENCE</scope>
    <source>
        <strain evidence="6">UCD 2041</strain>
    </source>
</reference>
<comment type="catalytic activity">
    <reaction evidence="5">
        <text>L-tryptophan + O2 = N-formyl-L-kynurenine</text>
        <dbReference type="Rhea" id="RHEA:24536"/>
        <dbReference type="ChEBI" id="CHEBI:15379"/>
        <dbReference type="ChEBI" id="CHEBI:57912"/>
        <dbReference type="ChEBI" id="CHEBI:58629"/>
    </reaction>
</comment>
<dbReference type="Pfam" id="PF01231">
    <property type="entry name" value="IDO"/>
    <property type="match status" value="1"/>
</dbReference>
<dbReference type="AlphaFoldDB" id="A0A871RCJ4"/>
<keyword evidence="5" id="KW-0223">Dioxygenase</keyword>
<evidence type="ECO:0000256" key="5">
    <source>
        <dbReference type="RuleBase" id="RU369119"/>
    </source>
</evidence>
<dbReference type="EC" id="1.13.11.52" evidence="5"/>
<evidence type="ECO:0000256" key="3">
    <source>
        <dbReference type="ARBA" id="ARBA00023004"/>
    </source>
</evidence>
<dbReference type="InterPro" id="IPR000898">
    <property type="entry name" value="Indolamine_dOase"/>
</dbReference>
<dbReference type="GO" id="GO:0005737">
    <property type="term" value="C:cytoplasm"/>
    <property type="evidence" value="ECO:0007669"/>
    <property type="project" value="TreeGrafter"/>
</dbReference>
<dbReference type="KEGG" id="bbrx:BRETT_001222"/>
<keyword evidence="3 4" id="KW-0408">Iron</keyword>
<protein>
    <recommendedName>
        <fullName evidence="5">Indoleamine 2,3-dioxygenase</fullName>
        <ecNumber evidence="5">1.13.11.52</ecNumber>
    </recommendedName>
</protein>
<proteinExistence type="inferred from homology"/>
<dbReference type="PANTHER" id="PTHR28657">
    <property type="entry name" value="INDOLEAMINE 2,3-DIOXYGENASE"/>
    <property type="match status" value="1"/>
</dbReference>
<evidence type="ECO:0000256" key="4">
    <source>
        <dbReference type="PIRSR" id="PIRSR600898-1"/>
    </source>
</evidence>
<keyword evidence="5" id="KW-0560">Oxidoreductase</keyword>
<comment type="function">
    <text evidence="5">Produces N-formyl-kynurenine through the oxidation of tryptophan.</text>
</comment>
<comment type="similarity">
    <text evidence="1 5">Belongs to the indoleamine 2,3-dioxygenase family.</text>
</comment>
<reference evidence="6" key="2">
    <citation type="journal article" name="BMC Genomics">
        <title>New genome assemblies reveal patterns of domestication and adaptation across Brettanomyces (Dekkera) species.</title>
        <authorList>
            <person name="Roach M.J."/>
            <person name="Borneman A.R."/>
        </authorList>
    </citation>
    <scope>NUCLEOTIDE SEQUENCE</scope>
    <source>
        <strain evidence="6">UCD 2041</strain>
    </source>
</reference>
<dbReference type="Gene3D" id="1.20.58.480">
    <property type="match status" value="1"/>
</dbReference>
<evidence type="ECO:0000313" key="7">
    <source>
        <dbReference type="Proteomes" id="UP000663131"/>
    </source>
</evidence>
<dbReference type="EMBL" id="CP063136">
    <property type="protein sequence ID" value="QOU21498.1"/>
    <property type="molecule type" value="Genomic_DNA"/>
</dbReference>
<dbReference type="RefSeq" id="XP_041137991.1">
    <property type="nucleotide sequence ID" value="XM_041279777.1"/>
</dbReference>
<dbReference type="PROSITE" id="PS00876">
    <property type="entry name" value="IDO_1"/>
    <property type="match status" value="1"/>
</dbReference>
<gene>
    <name evidence="6" type="ORF">BRETT_001222</name>
</gene>
<evidence type="ECO:0000256" key="1">
    <source>
        <dbReference type="ARBA" id="ARBA00007119"/>
    </source>
</evidence>
<dbReference type="PANTHER" id="PTHR28657:SF5">
    <property type="entry name" value="INDOLEAMINE 2,3-DIOXYGENASE"/>
    <property type="match status" value="1"/>
</dbReference>
<dbReference type="GO" id="GO:0019441">
    <property type="term" value="P:L-tryptophan catabolic process to kynurenine"/>
    <property type="evidence" value="ECO:0007669"/>
    <property type="project" value="UniProtKB-UniRule"/>
</dbReference>
<organism evidence="6 7">
    <name type="scientific">Dekkera bruxellensis</name>
    <name type="common">Brettanomyces custersii</name>
    <dbReference type="NCBI Taxonomy" id="5007"/>
    <lineage>
        <taxon>Eukaryota</taxon>
        <taxon>Fungi</taxon>
        <taxon>Dikarya</taxon>
        <taxon>Ascomycota</taxon>
        <taxon>Saccharomycotina</taxon>
        <taxon>Pichiomycetes</taxon>
        <taxon>Pichiales</taxon>
        <taxon>Pichiaceae</taxon>
        <taxon>Brettanomyces</taxon>
    </lineage>
</organism>
<dbReference type="InterPro" id="IPR037217">
    <property type="entry name" value="Trp/Indoleamine_2_3_dOase-like"/>
</dbReference>
<sequence>MPSLSLYPLPDLNSYDISPVTGFLPERQPLERLPSYFDLWENLVSNIVELLKQREFRLSVNKMPLLSCDRLKDDRAYRRAYSVLGYIAHAYIWADEAYVNRLPTQLAKPWVEVSDYLGLLPIASYSGLILWNWKFVNSKHPQTISSFEPGNIEILNTFTGSSNECWFYLLSIYFEYVGAPCITTGLKAIEYARKDNPRKVIQNINTLTKQIEVLKKLLTRMHEHCDPSFFYTKLRPFLAGWKNMKNAGLEGVYYGDSSKILRVYSGGSNAQSSLIQTLDLILNIKHKPCCGGHKSKENDSFSNEMKKYMPRKHRDFLNHLSKVNLLRDYALNNAETCPELLRAYNSAVTMMKQFRDGHIQLVTRYIIIQARNAQKCTLPNSKTPKIGLANAKFQKSSELRGTGGTELIPFLKRCRDETENSLAGSIN</sequence>